<dbReference type="InterPro" id="IPR009057">
    <property type="entry name" value="Homeodomain-like_sf"/>
</dbReference>
<protein>
    <submittedName>
        <fullName evidence="5">AraC family transcriptional regulator</fullName>
    </submittedName>
</protein>
<sequence length="265" mass="28791">MIQIHSAMADVGAGPCRAVSRLPEPRLRPFVSGYSGFRTRPGPSRRRFFPLAQTTVVIDFAGPVRLVTGPRATPAVYEDGWRRGVAFGLTPAGVSALAGMPMSELTGVTVPLEYLLGRRAGPLVDELGEAPDWAARFAVLDDRLSAWLAPDRTPDALVTRAWWRLQEPAGRRTIEALAAELGASRRYLELGFRRHIGLPPKTVARITRFQHAAYALSRSSASFATAAASGGFADQPHFTREVRAMSGVTPTELCAFLQDVEQRAP</sequence>
<dbReference type="PANTHER" id="PTHR46796">
    <property type="entry name" value="HTH-TYPE TRANSCRIPTIONAL ACTIVATOR RHAS-RELATED"/>
    <property type="match status" value="1"/>
</dbReference>
<reference evidence="5" key="1">
    <citation type="submission" date="2023-03" db="EMBL/GenBank/DDBJ databases">
        <title>Actinoallomurus iriomotensis NBRC 103681.</title>
        <authorList>
            <person name="Ichikawa N."/>
            <person name="Sato H."/>
            <person name="Tonouchi N."/>
        </authorList>
    </citation>
    <scope>NUCLEOTIDE SEQUENCE</scope>
    <source>
        <strain evidence="5">NBRC 103681</strain>
    </source>
</reference>
<evidence type="ECO:0000256" key="1">
    <source>
        <dbReference type="ARBA" id="ARBA00023015"/>
    </source>
</evidence>
<dbReference type="PANTHER" id="PTHR46796:SF15">
    <property type="entry name" value="BLL1074 PROTEIN"/>
    <property type="match status" value="1"/>
</dbReference>
<dbReference type="EMBL" id="BSTJ01000007">
    <property type="protein sequence ID" value="GLY77167.1"/>
    <property type="molecule type" value="Genomic_DNA"/>
</dbReference>
<evidence type="ECO:0000313" key="6">
    <source>
        <dbReference type="Proteomes" id="UP001165135"/>
    </source>
</evidence>
<evidence type="ECO:0000256" key="3">
    <source>
        <dbReference type="ARBA" id="ARBA00023163"/>
    </source>
</evidence>
<organism evidence="5 6">
    <name type="scientific">Actinoallomurus iriomotensis</name>
    <dbReference type="NCBI Taxonomy" id="478107"/>
    <lineage>
        <taxon>Bacteria</taxon>
        <taxon>Bacillati</taxon>
        <taxon>Actinomycetota</taxon>
        <taxon>Actinomycetes</taxon>
        <taxon>Streptosporangiales</taxon>
        <taxon>Thermomonosporaceae</taxon>
        <taxon>Actinoallomurus</taxon>
    </lineage>
</organism>
<evidence type="ECO:0000259" key="4">
    <source>
        <dbReference type="PROSITE" id="PS01124"/>
    </source>
</evidence>
<dbReference type="AlphaFoldDB" id="A0A9W6VS57"/>
<feature type="domain" description="HTH araC/xylS-type" evidence="4">
    <location>
        <begin position="155"/>
        <end position="256"/>
    </location>
</feature>
<evidence type="ECO:0000313" key="5">
    <source>
        <dbReference type="EMBL" id="GLY77167.1"/>
    </source>
</evidence>
<keyword evidence="1" id="KW-0805">Transcription regulation</keyword>
<proteinExistence type="predicted"/>
<dbReference type="SMART" id="SM00342">
    <property type="entry name" value="HTH_ARAC"/>
    <property type="match status" value="1"/>
</dbReference>
<dbReference type="Pfam" id="PF12833">
    <property type="entry name" value="HTH_18"/>
    <property type="match status" value="1"/>
</dbReference>
<name>A0A9W6VS57_9ACTN</name>
<dbReference type="InterPro" id="IPR018060">
    <property type="entry name" value="HTH_AraC"/>
</dbReference>
<dbReference type="PROSITE" id="PS01124">
    <property type="entry name" value="HTH_ARAC_FAMILY_2"/>
    <property type="match status" value="1"/>
</dbReference>
<dbReference type="SUPFAM" id="SSF46689">
    <property type="entry name" value="Homeodomain-like"/>
    <property type="match status" value="1"/>
</dbReference>
<dbReference type="InterPro" id="IPR050204">
    <property type="entry name" value="AraC_XylS_family_regulators"/>
</dbReference>
<gene>
    <name evidence="5" type="ORF">Airi01_054340</name>
</gene>
<accession>A0A9W6VS57</accession>
<keyword evidence="2" id="KW-0238">DNA-binding</keyword>
<dbReference type="GO" id="GO:0003700">
    <property type="term" value="F:DNA-binding transcription factor activity"/>
    <property type="evidence" value="ECO:0007669"/>
    <property type="project" value="InterPro"/>
</dbReference>
<comment type="caution">
    <text evidence="5">The sequence shown here is derived from an EMBL/GenBank/DDBJ whole genome shotgun (WGS) entry which is preliminary data.</text>
</comment>
<dbReference type="RefSeq" id="WP_285626336.1">
    <property type="nucleotide sequence ID" value="NZ_BSTJ01000007.1"/>
</dbReference>
<dbReference type="GO" id="GO:0043565">
    <property type="term" value="F:sequence-specific DNA binding"/>
    <property type="evidence" value="ECO:0007669"/>
    <property type="project" value="InterPro"/>
</dbReference>
<dbReference type="Gene3D" id="1.10.10.60">
    <property type="entry name" value="Homeodomain-like"/>
    <property type="match status" value="1"/>
</dbReference>
<evidence type="ECO:0000256" key="2">
    <source>
        <dbReference type="ARBA" id="ARBA00023125"/>
    </source>
</evidence>
<keyword evidence="3" id="KW-0804">Transcription</keyword>
<dbReference type="Proteomes" id="UP001165135">
    <property type="component" value="Unassembled WGS sequence"/>
</dbReference>